<dbReference type="InterPro" id="IPR002110">
    <property type="entry name" value="Ankyrin_rpt"/>
</dbReference>
<dbReference type="InterPro" id="IPR036770">
    <property type="entry name" value="Ankyrin_rpt-contain_sf"/>
</dbReference>
<keyword evidence="1" id="KW-0677">Repeat</keyword>
<keyword evidence="4" id="KW-1185">Reference proteome</keyword>
<organism evidence="3 4">
    <name type="scientific">Petromyces alliaceus</name>
    <name type="common">Aspergillus alliaceus</name>
    <dbReference type="NCBI Taxonomy" id="209559"/>
    <lineage>
        <taxon>Eukaryota</taxon>
        <taxon>Fungi</taxon>
        <taxon>Dikarya</taxon>
        <taxon>Ascomycota</taxon>
        <taxon>Pezizomycotina</taxon>
        <taxon>Eurotiomycetes</taxon>
        <taxon>Eurotiomycetidae</taxon>
        <taxon>Eurotiales</taxon>
        <taxon>Aspergillaceae</taxon>
        <taxon>Aspergillus</taxon>
        <taxon>Aspergillus subgen. Circumdati</taxon>
    </lineage>
</organism>
<keyword evidence="2" id="KW-0040">ANK repeat</keyword>
<protein>
    <submittedName>
        <fullName evidence="3">Uncharacterized protein</fullName>
    </submittedName>
</protein>
<reference evidence="3 4" key="1">
    <citation type="submission" date="2019-04" db="EMBL/GenBank/DDBJ databases">
        <title>Aspergillus burnettii sp. nov., novel species from soil in southeast Queensland.</title>
        <authorList>
            <person name="Gilchrist C.L.M."/>
            <person name="Pitt J.I."/>
            <person name="Lange L."/>
            <person name="Lacey H.J."/>
            <person name="Vuong D."/>
            <person name="Midgley D.J."/>
            <person name="Greenfield P."/>
            <person name="Bradbury M."/>
            <person name="Lacey E."/>
            <person name="Busk P.K."/>
            <person name="Pilgaard B."/>
            <person name="Chooi Y.H."/>
            <person name="Piggott A.M."/>
        </authorList>
    </citation>
    <scope>NUCLEOTIDE SEQUENCE [LARGE SCALE GENOMIC DNA]</scope>
    <source>
        <strain evidence="3 4">FRR 5400</strain>
    </source>
</reference>
<dbReference type="SUPFAM" id="SSF48403">
    <property type="entry name" value="Ankyrin repeat"/>
    <property type="match status" value="1"/>
</dbReference>
<gene>
    <name evidence="3" type="ORF">ETB97_005040</name>
</gene>
<dbReference type="AlphaFoldDB" id="A0A8H6AAU8"/>
<dbReference type="GO" id="GO:0005829">
    <property type="term" value="C:cytosol"/>
    <property type="evidence" value="ECO:0007669"/>
    <property type="project" value="TreeGrafter"/>
</dbReference>
<evidence type="ECO:0000313" key="4">
    <source>
        <dbReference type="Proteomes" id="UP000541154"/>
    </source>
</evidence>
<dbReference type="InterPro" id="IPR051070">
    <property type="entry name" value="NF-kappa-B_inhibitor"/>
</dbReference>
<dbReference type="PANTHER" id="PTHR46680:SF3">
    <property type="entry name" value="NF-KAPPA-B INHIBITOR CACTUS"/>
    <property type="match status" value="1"/>
</dbReference>
<dbReference type="Pfam" id="PF00023">
    <property type="entry name" value="Ank"/>
    <property type="match status" value="1"/>
</dbReference>
<proteinExistence type="predicted"/>
<name>A0A8H6AAU8_PETAA</name>
<dbReference type="Gene3D" id="1.25.40.20">
    <property type="entry name" value="Ankyrin repeat-containing domain"/>
    <property type="match status" value="2"/>
</dbReference>
<dbReference type="Proteomes" id="UP000541154">
    <property type="component" value="Unassembled WGS sequence"/>
</dbReference>
<accession>A0A8H6AAU8</accession>
<dbReference type="PANTHER" id="PTHR46680">
    <property type="entry name" value="NF-KAPPA-B INHIBITOR ALPHA"/>
    <property type="match status" value="1"/>
</dbReference>
<dbReference type="EMBL" id="SPNV01000023">
    <property type="protein sequence ID" value="KAF5865136.1"/>
    <property type="molecule type" value="Genomic_DNA"/>
</dbReference>
<comment type="caution">
    <text evidence="3">The sequence shown here is derived from an EMBL/GenBank/DDBJ whole genome shotgun (WGS) entry which is preliminary data.</text>
</comment>
<dbReference type="GO" id="GO:0051059">
    <property type="term" value="F:NF-kappaB binding"/>
    <property type="evidence" value="ECO:0007669"/>
    <property type="project" value="TreeGrafter"/>
</dbReference>
<evidence type="ECO:0000313" key="3">
    <source>
        <dbReference type="EMBL" id="KAF5865136.1"/>
    </source>
</evidence>
<evidence type="ECO:0000256" key="1">
    <source>
        <dbReference type="ARBA" id="ARBA00022737"/>
    </source>
</evidence>
<sequence>MSRGKDLSLECMKPYPKDWSIPNGVGDTPLHLATGQNEYVSKQLIDLAADVNFGNRNGEIPLHSLYSGTINSELMLHLAAGADLKAKDNAGKTVVPLSVLKSLPPIPRRNGTVSGLPFVLEAGANLFHVNHDGDMPFHSLMRRGYRSKGLPLIQYIDILIAAAGRIQVRNHRGRTFMHTMCGVEPYHHARSSSQPKAIDHFPTSDIDATIETKDYKGYNSIHIAASIAEETVSWLICRANLSALTQHRNLLI</sequence>
<dbReference type="GO" id="GO:0071356">
    <property type="term" value="P:cellular response to tumor necrosis factor"/>
    <property type="evidence" value="ECO:0007669"/>
    <property type="project" value="TreeGrafter"/>
</dbReference>
<evidence type="ECO:0000256" key="2">
    <source>
        <dbReference type="ARBA" id="ARBA00023043"/>
    </source>
</evidence>